<reference evidence="2" key="1">
    <citation type="journal article" date="2014" name="Nat. Commun.">
        <title>The emerging biofuel crop Camelina sativa retains a highly undifferentiated hexaploid genome structure.</title>
        <authorList>
            <person name="Kagale S."/>
            <person name="Koh C."/>
            <person name="Nixon J."/>
            <person name="Bollina V."/>
            <person name="Clarke W.E."/>
            <person name="Tuteja R."/>
            <person name="Spillane C."/>
            <person name="Robinson S.J."/>
            <person name="Links M.G."/>
            <person name="Clarke C."/>
            <person name="Higgins E.E."/>
            <person name="Huebert T."/>
            <person name="Sharpe A.G."/>
            <person name="Parkin I.A."/>
        </authorList>
    </citation>
    <scope>NUCLEOTIDE SEQUENCE [LARGE SCALE GENOMIC DNA]</scope>
    <source>
        <strain evidence="2">cv. DH55</strain>
    </source>
</reference>
<keyword evidence="2" id="KW-1185">Reference proteome</keyword>
<dbReference type="InterPro" id="IPR042160">
    <property type="entry name" value="HD-Zip_IV"/>
</dbReference>
<protein>
    <submittedName>
        <fullName evidence="3">Homeobox-leucine zipper protein HDG3-like</fullName>
    </submittedName>
</protein>
<evidence type="ECO:0000313" key="2">
    <source>
        <dbReference type="Proteomes" id="UP000694864"/>
    </source>
</evidence>
<evidence type="ECO:0000259" key="1">
    <source>
        <dbReference type="Pfam" id="PF25797"/>
    </source>
</evidence>
<reference evidence="3" key="2">
    <citation type="submission" date="2025-08" db="UniProtKB">
        <authorList>
            <consortium name="RefSeq"/>
        </authorList>
    </citation>
    <scope>IDENTIFICATION</scope>
    <source>
        <tissue evidence="3">Leaf</tissue>
    </source>
</reference>
<sequence length="214" mass="22745">MGTTFSGVGGDDIRMMTMKNINDPGRPPGVVFSAATSFWVPAPPKIVFDFLRDVDHRASWDVLCAGGVVHKISEIANGRDSRNCATLLRNEIPFEKKMMIIQETSTDPTASFVIYAPVDTESIEGVLSAGQDPDYVALLPSGFAILPDGMGDQPGGNGGGGSLLTVSFQMLVEGVDLGKLSITSVATVENLIRTTVLRIKALFPFQIATPSLGK</sequence>
<dbReference type="PANTHER" id="PTHR45654">
    <property type="entry name" value="HOMEOBOX-LEUCINE ZIPPER PROTEIN MERISTEM L1"/>
    <property type="match status" value="1"/>
</dbReference>
<dbReference type="RefSeq" id="XP_010469600.1">
    <property type="nucleotide sequence ID" value="XM_010471298.2"/>
</dbReference>
<evidence type="ECO:0000313" key="3">
    <source>
        <dbReference type="RefSeq" id="XP_010469600.1"/>
    </source>
</evidence>
<accession>A0ABM0WDP0</accession>
<dbReference type="SUPFAM" id="SSF55961">
    <property type="entry name" value="Bet v1-like"/>
    <property type="match status" value="1"/>
</dbReference>
<name>A0ABM0WDP0_CAMSA</name>
<dbReference type="PANTHER" id="PTHR45654:SF93">
    <property type="entry name" value="HOMEOBOX-LEUCINE ZIPPER PROTEIN HDG2-RELATED"/>
    <property type="match status" value="1"/>
</dbReference>
<organism evidence="2 3">
    <name type="scientific">Camelina sativa</name>
    <name type="common">False flax</name>
    <name type="synonym">Myagrum sativum</name>
    <dbReference type="NCBI Taxonomy" id="90675"/>
    <lineage>
        <taxon>Eukaryota</taxon>
        <taxon>Viridiplantae</taxon>
        <taxon>Streptophyta</taxon>
        <taxon>Embryophyta</taxon>
        <taxon>Tracheophyta</taxon>
        <taxon>Spermatophyta</taxon>
        <taxon>Magnoliopsida</taxon>
        <taxon>eudicotyledons</taxon>
        <taxon>Gunneridae</taxon>
        <taxon>Pentapetalae</taxon>
        <taxon>rosids</taxon>
        <taxon>malvids</taxon>
        <taxon>Brassicales</taxon>
        <taxon>Brassicaceae</taxon>
        <taxon>Camelineae</taxon>
        <taxon>Camelina</taxon>
    </lineage>
</organism>
<dbReference type="Proteomes" id="UP000694864">
    <property type="component" value="Chromosome 16"/>
</dbReference>
<dbReference type="Pfam" id="PF25797">
    <property type="entry name" value="PDF2_C"/>
    <property type="match status" value="1"/>
</dbReference>
<dbReference type="GeneID" id="104749629"/>
<gene>
    <name evidence="3" type="primary">LOC104749629</name>
</gene>
<proteinExistence type="predicted"/>
<dbReference type="InterPro" id="IPR057993">
    <property type="entry name" value="HD-Zip_IV_C"/>
</dbReference>
<feature type="domain" description="HD-Zip IV C-terminal" evidence="1">
    <location>
        <begin position="5"/>
        <end position="202"/>
    </location>
</feature>